<dbReference type="AlphaFoldDB" id="F4XY60"/>
<evidence type="ECO:0008006" key="3">
    <source>
        <dbReference type="Google" id="ProtNLM"/>
    </source>
</evidence>
<dbReference type="Gene3D" id="1.10.10.1150">
    <property type="entry name" value="Coenzyme PQQ synthesis protein D (PqqD)"/>
    <property type="match status" value="1"/>
</dbReference>
<dbReference type="RefSeq" id="WP_009149815.1">
    <property type="nucleotide sequence ID" value="NZ_GL890953.1"/>
</dbReference>
<organism evidence="1 2">
    <name type="scientific">Moorena producens 3L</name>
    <dbReference type="NCBI Taxonomy" id="489825"/>
    <lineage>
        <taxon>Bacteria</taxon>
        <taxon>Bacillati</taxon>
        <taxon>Cyanobacteriota</taxon>
        <taxon>Cyanophyceae</taxon>
        <taxon>Coleofasciculales</taxon>
        <taxon>Coleofasciculaceae</taxon>
        <taxon>Moorena</taxon>
    </lineage>
</organism>
<dbReference type="eggNOG" id="ENOG5033BC0">
    <property type="taxonomic scope" value="Bacteria"/>
</dbReference>
<dbReference type="Proteomes" id="UP000003959">
    <property type="component" value="Unassembled WGS sequence"/>
</dbReference>
<evidence type="ECO:0000313" key="1">
    <source>
        <dbReference type="EMBL" id="EGJ30457.1"/>
    </source>
</evidence>
<keyword evidence="2" id="KW-1185">Reference proteome</keyword>
<accession>F4XY60</accession>
<protein>
    <recommendedName>
        <fullName evidence="3">Coenzyme PQQ synthesis protein D</fullName>
    </recommendedName>
</protein>
<dbReference type="HOGENOM" id="CLU_159325_2_1_3"/>
<sequence>MITFSGENSHSCLVVAAKDQFACDLTAEEVVILDYKSGVYYGLTEVGARIWQLIQKPQKFADISAAIVEEYGVTPEVCDPDIVSLLEKMHTKGLIEVIDEASVEIAQP</sequence>
<reference evidence="2" key="1">
    <citation type="journal article" date="2011" name="Proc. Natl. Acad. Sci. U.S.A.">
        <title>Genomic insights into the physiology and ecology of the marine filamentous cyanobacterium Lyngbya majuscula.</title>
        <authorList>
            <person name="Jones A.C."/>
            <person name="Monroe E.A."/>
            <person name="Podell S."/>
            <person name="Hess W.R."/>
            <person name="Klages S."/>
            <person name="Esquenazi E."/>
            <person name="Niessen S."/>
            <person name="Hoover H."/>
            <person name="Rothmann M."/>
            <person name="Lasken R.S."/>
            <person name="Yates J.R.III."/>
            <person name="Reinhardt R."/>
            <person name="Kube M."/>
            <person name="Burkart M.D."/>
            <person name="Allen E.E."/>
            <person name="Dorrestein P.C."/>
            <person name="Gerwick W.H."/>
            <person name="Gerwick L."/>
        </authorList>
    </citation>
    <scope>NUCLEOTIDE SEQUENCE [LARGE SCALE GENOMIC DNA]</scope>
    <source>
        <strain evidence="2">3L</strain>
    </source>
</reference>
<gene>
    <name evidence="1" type="ORF">LYNGBM3L_50170</name>
</gene>
<dbReference type="Pfam" id="PF05402">
    <property type="entry name" value="PqqD"/>
    <property type="match status" value="1"/>
</dbReference>
<dbReference type="InterPro" id="IPR008792">
    <property type="entry name" value="PQQD"/>
</dbReference>
<name>F4XY60_9CYAN</name>
<dbReference type="InterPro" id="IPR041881">
    <property type="entry name" value="PqqD_sf"/>
</dbReference>
<evidence type="ECO:0000313" key="2">
    <source>
        <dbReference type="Proteomes" id="UP000003959"/>
    </source>
</evidence>
<dbReference type="OrthoDB" id="1495225at2"/>
<proteinExistence type="predicted"/>
<dbReference type="EMBL" id="GL890953">
    <property type="protein sequence ID" value="EGJ30457.1"/>
    <property type="molecule type" value="Genomic_DNA"/>
</dbReference>